<feature type="non-terminal residue" evidence="2">
    <location>
        <position position="1"/>
    </location>
</feature>
<feature type="compositionally biased region" description="Polar residues" evidence="1">
    <location>
        <begin position="18"/>
        <end position="41"/>
    </location>
</feature>
<evidence type="ECO:0000256" key="1">
    <source>
        <dbReference type="SAM" id="MobiDB-lite"/>
    </source>
</evidence>
<feature type="region of interest" description="Disordered" evidence="1">
    <location>
        <begin position="1"/>
        <end position="41"/>
    </location>
</feature>
<sequence length="41" mass="4213">CQESLDLGRATGRDGQLATGTKRSGRTYSLAQGPASNAETS</sequence>
<dbReference type="AlphaFoldDB" id="A0A6J4VH82"/>
<proteinExistence type="predicted"/>
<feature type="non-terminal residue" evidence="2">
    <location>
        <position position="41"/>
    </location>
</feature>
<dbReference type="EMBL" id="CADCWF010000333">
    <property type="protein sequence ID" value="CAA9579432.1"/>
    <property type="molecule type" value="Genomic_DNA"/>
</dbReference>
<protein>
    <submittedName>
        <fullName evidence="2">Uncharacterized protein</fullName>
    </submittedName>
</protein>
<accession>A0A6J4VH82</accession>
<gene>
    <name evidence="2" type="ORF">AVDCRST_MAG59-4553</name>
</gene>
<reference evidence="2" key="1">
    <citation type="submission" date="2020-02" db="EMBL/GenBank/DDBJ databases">
        <authorList>
            <person name="Meier V. D."/>
        </authorList>
    </citation>
    <scope>NUCLEOTIDE SEQUENCE</scope>
    <source>
        <strain evidence="2">AVDCRST_MAG59</strain>
    </source>
</reference>
<evidence type="ECO:0000313" key="2">
    <source>
        <dbReference type="EMBL" id="CAA9579432.1"/>
    </source>
</evidence>
<name>A0A6J4VH82_9BACT</name>
<organism evidence="2">
    <name type="scientific">uncultured Thermomicrobiales bacterium</name>
    <dbReference type="NCBI Taxonomy" id="1645740"/>
    <lineage>
        <taxon>Bacteria</taxon>
        <taxon>Pseudomonadati</taxon>
        <taxon>Thermomicrobiota</taxon>
        <taxon>Thermomicrobia</taxon>
        <taxon>Thermomicrobiales</taxon>
        <taxon>environmental samples</taxon>
    </lineage>
</organism>